<keyword evidence="2" id="KW-0812">Transmembrane</keyword>
<protein>
    <submittedName>
        <fullName evidence="3">Uncharacterized protein</fullName>
    </submittedName>
</protein>
<sequence length="507" mass="52102">MTSADPQHARPGGFSQTRRRFRRWRRSRPFWGGLLTALAGVQIFGTTQMSLGGLTFQMGPTGFLSWVIPTILVACGMFMWFTPQHRMFYAVVAAVTALFSLIGVNLGGFFVGLVLGMVGSALGFAWAPARVPTSAADGETATAGEPTAVAQPVGASSATGPEPADAPETDDDRNRTLVDEIMPVQREAGSSPRDPRFLAGAVALLGLGAAGLLALNGPMPVRAAPAGPGCPTPTASTTSGPSTTPGPSATPTPGDDVPTPDPGTARPTASDASDGNLVSDIVGGIGDLTGDDDREQPTPTPIPTPATATPGATPDRSPTASPAPATTSAAPPACVTPTPDEPEQPGPVEPGKPLPRIGAEPGQPTVGTPSKLTGSKVVMTGIRFEGVVDLKTVDGTLRALKFSMRRAVTDDFALQSTGAGGRPLRYVTDQLTVDGDVAFYATRFTGRISLLGGPGLVTVTLTPDLPFPDGIPITAPQLIFQDPVMDLAFVDCDVLTTGDNPLRLTLP</sequence>
<evidence type="ECO:0000256" key="2">
    <source>
        <dbReference type="SAM" id="Phobius"/>
    </source>
</evidence>
<gene>
    <name evidence="3" type="ORF">JD81_00063</name>
</gene>
<keyword evidence="2" id="KW-1133">Transmembrane helix</keyword>
<dbReference type="RefSeq" id="WP_145815112.1">
    <property type="nucleotide sequence ID" value="NZ_AP023438.1"/>
</dbReference>
<dbReference type="Pfam" id="PF19609">
    <property type="entry name" value="DUF6114"/>
    <property type="match status" value="1"/>
</dbReference>
<reference evidence="3 4" key="1">
    <citation type="submission" date="2019-07" db="EMBL/GenBank/DDBJ databases">
        <title>R&amp;d 2014.</title>
        <authorList>
            <person name="Klenk H.-P."/>
        </authorList>
    </citation>
    <scope>NUCLEOTIDE SEQUENCE [LARGE SCALE GENOMIC DNA]</scope>
    <source>
        <strain evidence="3 4">DSM 43912</strain>
    </source>
</reference>
<proteinExistence type="predicted"/>
<dbReference type="EMBL" id="VLLP01000001">
    <property type="protein sequence ID" value="TWJ26604.1"/>
    <property type="molecule type" value="Genomic_DNA"/>
</dbReference>
<name>A0A562WA98_9ACTN</name>
<organism evidence="3 4">
    <name type="scientific">Micromonospora sagamiensis</name>
    <dbReference type="NCBI Taxonomy" id="47875"/>
    <lineage>
        <taxon>Bacteria</taxon>
        <taxon>Bacillati</taxon>
        <taxon>Actinomycetota</taxon>
        <taxon>Actinomycetes</taxon>
        <taxon>Micromonosporales</taxon>
        <taxon>Micromonosporaceae</taxon>
        <taxon>Micromonospora</taxon>
    </lineage>
</organism>
<evidence type="ECO:0000313" key="3">
    <source>
        <dbReference type="EMBL" id="TWJ26604.1"/>
    </source>
</evidence>
<evidence type="ECO:0000313" key="4">
    <source>
        <dbReference type="Proteomes" id="UP000319728"/>
    </source>
</evidence>
<dbReference type="Proteomes" id="UP000319728">
    <property type="component" value="Unassembled WGS sequence"/>
</dbReference>
<evidence type="ECO:0000256" key="1">
    <source>
        <dbReference type="SAM" id="MobiDB-lite"/>
    </source>
</evidence>
<feature type="region of interest" description="Disordered" evidence="1">
    <location>
        <begin position="225"/>
        <end position="372"/>
    </location>
</feature>
<keyword evidence="4" id="KW-1185">Reference proteome</keyword>
<comment type="caution">
    <text evidence="3">The sequence shown here is derived from an EMBL/GenBank/DDBJ whole genome shotgun (WGS) entry which is preliminary data.</text>
</comment>
<accession>A0A562WA98</accession>
<feature type="region of interest" description="Disordered" evidence="1">
    <location>
        <begin position="136"/>
        <end position="174"/>
    </location>
</feature>
<feature type="transmembrane region" description="Helical" evidence="2">
    <location>
        <begin position="63"/>
        <end position="81"/>
    </location>
</feature>
<keyword evidence="2" id="KW-0472">Membrane</keyword>
<dbReference type="InterPro" id="IPR046096">
    <property type="entry name" value="DUF6114"/>
</dbReference>
<feature type="transmembrane region" description="Helical" evidence="2">
    <location>
        <begin position="29"/>
        <end position="51"/>
    </location>
</feature>
<dbReference type="AlphaFoldDB" id="A0A562WA98"/>
<dbReference type="OrthoDB" id="3535986at2"/>
<feature type="transmembrane region" description="Helical" evidence="2">
    <location>
        <begin position="88"/>
        <end position="118"/>
    </location>
</feature>
<feature type="compositionally biased region" description="Low complexity" evidence="1">
    <location>
        <begin position="225"/>
        <end position="257"/>
    </location>
</feature>
<feature type="compositionally biased region" description="Pro residues" evidence="1">
    <location>
        <begin position="344"/>
        <end position="353"/>
    </location>
</feature>
<feature type="compositionally biased region" description="Low complexity" evidence="1">
    <location>
        <begin position="305"/>
        <end position="338"/>
    </location>
</feature>